<protein>
    <submittedName>
        <fullName evidence="2">Uncharacterized protein</fullName>
    </submittedName>
</protein>
<keyword evidence="3" id="KW-1185">Reference proteome</keyword>
<comment type="caution">
    <text evidence="2">The sequence shown here is derived from an EMBL/GenBank/DDBJ whole genome shotgun (WGS) entry which is preliminary data.</text>
</comment>
<feature type="compositionally biased region" description="Basic and acidic residues" evidence="1">
    <location>
        <begin position="1"/>
        <end position="10"/>
    </location>
</feature>
<dbReference type="EMBL" id="JAFNEN010000039">
    <property type="protein sequence ID" value="KAG8198516.1"/>
    <property type="molecule type" value="Genomic_DNA"/>
</dbReference>
<sequence>MPKSAREKNGISEAPSAGEHSQQTLHVGMVLTSGAFSSSSLRVRNWRVVKMVKDVCWEFAPPVRQSCM</sequence>
<evidence type="ECO:0000313" key="3">
    <source>
        <dbReference type="Proteomes" id="UP000827092"/>
    </source>
</evidence>
<reference evidence="2 3" key="1">
    <citation type="journal article" date="2022" name="Nat. Ecol. Evol.">
        <title>A masculinizing supergene underlies an exaggerated male reproductive morph in a spider.</title>
        <authorList>
            <person name="Hendrickx F."/>
            <person name="De Corte Z."/>
            <person name="Sonet G."/>
            <person name="Van Belleghem S.M."/>
            <person name="Kostlbacher S."/>
            <person name="Vangestel C."/>
        </authorList>
    </citation>
    <scope>NUCLEOTIDE SEQUENCE [LARGE SCALE GENOMIC DNA]</scope>
    <source>
        <strain evidence="2">W744_W776</strain>
    </source>
</reference>
<dbReference type="AlphaFoldDB" id="A0AAV6VR30"/>
<accession>A0AAV6VR30</accession>
<proteinExistence type="predicted"/>
<evidence type="ECO:0000256" key="1">
    <source>
        <dbReference type="SAM" id="MobiDB-lite"/>
    </source>
</evidence>
<organism evidence="2 3">
    <name type="scientific">Oedothorax gibbosus</name>
    <dbReference type="NCBI Taxonomy" id="931172"/>
    <lineage>
        <taxon>Eukaryota</taxon>
        <taxon>Metazoa</taxon>
        <taxon>Ecdysozoa</taxon>
        <taxon>Arthropoda</taxon>
        <taxon>Chelicerata</taxon>
        <taxon>Arachnida</taxon>
        <taxon>Araneae</taxon>
        <taxon>Araneomorphae</taxon>
        <taxon>Entelegynae</taxon>
        <taxon>Araneoidea</taxon>
        <taxon>Linyphiidae</taxon>
        <taxon>Erigoninae</taxon>
        <taxon>Oedothorax</taxon>
    </lineage>
</organism>
<gene>
    <name evidence="2" type="ORF">JTE90_017381</name>
</gene>
<dbReference type="Proteomes" id="UP000827092">
    <property type="component" value="Unassembled WGS sequence"/>
</dbReference>
<evidence type="ECO:0000313" key="2">
    <source>
        <dbReference type="EMBL" id="KAG8198516.1"/>
    </source>
</evidence>
<feature type="region of interest" description="Disordered" evidence="1">
    <location>
        <begin position="1"/>
        <end position="24"/>
    </location>
</feature>
<name>A0AAV6VR30_9ARAC</name>